<dbReference type="InterPro" id="IPR050249">
    <property type="entry name" value="Pseudomonas-type_ThrB"/>
</dbReference>
<comment type="caution">
    <text evidence="11">The sequence shown here is derived from an EMBL/GenBank/DDBJ whole genome shotgun (WGS) entry which is preliminary data.</text>
</comment>
<dbReference type="HAMAP" id="MF_00301">
    <property type="entry name" value="Homoser_kinase_2"/>
    <property type="match status" value="1"/>
</dbReference>
<dbReference type="NCBIfam" id="TIGR00938">
    <property type="entry name" value="thrB_alt"/>
    <property type="match status" value="1"/>
</dbReference>
<comment type="pathway">
    <text evidence="8">Amino-acid biosynthesis; L-threonine biosynthesis; L-threonine from L-aspartate: step 4/5.</text>
</comment>
<dbReference type="PANTHER" id="PTHR21064">
    <property type="entry name" value="AMINOGLYCOSIDE PHOSPHOTRANSFERASE DOMAIN-CONTAINING PROTEIN-RELATED"/>
    <property type="match status" value="1"/>
</dbReference>
<evidence type="ECO:0000256" key="9">
    <source>
        <dbReference type="NCBIfam" id="TIGR00938"/>
    </source>
</evidence>
<keyword evidence="2 8" id="KW-0808">Transferase</keyword>
<evidence type="ECO:0000256" key="3">
    <source>
        <dbReference type="ARBA" id="ARBA00022697"/>
    </source>
</evidence>
<dbReference type="GO" id="GO:0005524">
    <property type="term" value="F:ATP binding"/>
    <property type="evidence" value="ECO:0007669"/>
    <property type="project" value="UniProtKB-KW"/>
</dbReference>
<feature type="domain" description="Aminoglycoside phosphotransferase" evidence="10">
    <location>
        <begin position="27"/>
        <end position="253"/>
    </location>
</feature>
<reference evidence="11 12" key="1">
    <citation type="submission" date="2019-07" db="EMBL/GenBank/DDBJ databases">
        <title>Whole genome shotgun sequence of Thiobacillus plumbophilus NBRC 107929.</title>
        <authorList>
            <person name="Hosoyama A."/>
            <person name="Uohara A."/>
            <person name="Ohji S."/>
            <person name="Ichikawa N."/>
        </authorList>
    </citation>
    <scope>NUCLEOTIDE SEQUENCE [LARGE SCALE GENOMIC DNA]</scope>
    <source>
        <strain evidence="11 12">NBRC 107929</strain>
    </source>
</reference>
<keyword evidence="6 8" id="KW-0067">ATP-binding</keyword>
<dbReference type="NCBIfam" id="NF003558">
    <property type="entry name" value="PRK05231.1"/>
    <property type="match status" value="1"/>
</dbReference>
<evidence type="ECO:0000256" key="4">
    <source>
        <dbReference type="ARBA" id="ARBA00022741"/>
    </source>
</evidence>
<evidence type="ECO:0000256" key="5">
    <source>
        <dbReference type="ARBA" id="ARBA00022777"/>
    </source>
</evidence>
<dbReference type="UniPathway" id="UPA00050">
    <property type="reaction ID" value="UER00064"/>
</dbReference>
<dbReference type="SUPFAM" id="SSF56112">
    <property type="entry name" value="Protein kinase-like (PK-like)"/>
    <property type="match status" value="1"/>
</dbReference>
<dbReference type="PANTHER" id="PTHR21064:SF6">
    <property type="entry name" value="AMINOGLYCOSIDE PHOSPHOTRANSFERASE DOMAIN-CONTAINING PROTEIN"/>
    <property type="match status" value="1"/>
</dbReference>
<evidence type="ECO:0000256" key="6">
    <source>
        <dbReference type="ARBA" id="ARBA00022840"/>
    </source>
</evidence>
<evidence type="ECO:0000313" key="11">
    <source>
        <dbReference type="EMBL" id="GEP31361.1"/>
    </source>
</evidence>
<keyword evidence="4 8" id="KW-0547">Nucleotide-binding</keyword>
<keyword evidence="5 8" id="KW-0418">Kinase</keyword>
<keyword evidence="3 8" id="KW-0791">Threonine biosynthesis</keyword>
<dbReference type="GO" id="GO:0004413">
    <property type="term" value="F:homoserine kinase activity"/>
    <property type="evidence" value="ECO:0007669"/>
    <property type="project" value="UniProtKB-UniRule"/>
</dbReference>
<gene>
    <name evidence="8 11" type="primary">thrB</name>
    <name evidence="11" type="ORF">TPL01_24990</name>
</gene>
<name>A0A512LB47_9PROT</name>
<evidence type="ECO:0000256" key="8">
    <source>
        <dbReference type="HAMAP-Rule" id="MF_00301"/>
    </source>
</evidence>
<dbReference type="Pfam" id="PF01636">
    <property type="entry name" value="APH"/>
    <property type="match status" value="1"/>
</dbReference>
<dbReference type="Gene3D" id="3.90.1200.10">
    <property type="match status" value="1"/>
</dbReference>
<accession>A0A512LB47</accession>
<evidence type="ECO:0000256" key="7">
    <source>
        <dbReference type="ARBA" id="ARBA00038240"/>
    </source>
</evidence>
<dbReference type="OrthoDB" id="9777460at2"/>
<keyword evidence="12" id="KW-1185">Reference proteome</keyword>
<comment type="catalytic activity">
    <reaction evidence="8">
        <text>L-homoserine + ATP = O-phospho-L-homoserine + ADP + H(+)</text>
        <dbReference type="Rhea" id="RHEA:13985"/>
        <dbReference type="ChEBI" id="CHEBI:15378"/>
        <dbReference type="ChEBI" id="CHEBI:30616"/>
        <dbReference type="ChEBI" id="CHEBI:57476"/>
        <dbReference type="ChEBI" id="CHEBI:57590"/>
        <dbReference type="ChEBI" id="CHEBI:456216"/>
        <dbReference type="EC" id="2.7.1.39"/>
    </reaction>
</comment>
<sequence length="316" mass="35062">MSVFTTVTPDEASAWLSQYAIGKLVELNGISSGIENTNYFLTTTHGRYVLTLFEKLTHAELPYFLNLMDHLARHGVPCPQPVANIADSLLASLNGKPASIVSCLSGQSLETPGIAHCAQVGETLADIHLAGKTFPIQRSNPRGAAWWKATAQQVAPFLDAEAARLLNDELRFQALHRLQDLPRGVVHADLFRDNVLFDGERLGGVIDFYFACHDVWLYDVAIAVNDWCVSGDGALDEAHMLALLGAYHAVRPFTPIERGAWPVMLRAAALRFWVSRLHDLHFPRPGELTHAKDPGQFERILRQRVAAQSQLQRVWV</sequence>
<evidence type="ECO:0000256" key="1">
    <source>
        <dbReference type="ARBA" id="ARBA00022605"/>
    </source>
</evidence>
<evidence type="ECO:0000313" key="12">
    <source>
        <dbReference type="Proteomes" id="UP000321337"/>
    </source>
</evidence>
<dbReference type="Proteomes" id="UP000321337">
    <property type="component" value="Unassembled WGS sequence"/>
</dbReference>
<organism evidence="11 12">
    <name type="scientific">Sulfuriferula plumbiphila</name>
    <dbReference type="NCBI Taxonomy" id="171865"/>
    <lineage>
        <taxon>Bacteria</taxon>
        <taxon>Pseudomonadati</taxon>
        <taxon>Pseudomonadota</taxon>
        <taxon>Betaproteobacteria</taxon>
        <taxon>Nitrosomonadales</taxon>
        <taxon>Sulfuricellaceae</taxon>
        <taxon>Sulfuriferula</taxon>
    </lineage>
</organism>
<evidence type="ECO:0000259" key="10">
    <source>
        <dbReference type="Pfam" id="PF01636"/>
    </source>
</evidence>
<dbReference type="RefSeq" id="WP_147074267.1">
    <property type="nucleotide sequence ID" value="NZ_AP021884.1"/>
</dbReference>
<dbReference type="EC" id="2.7.1.39" evidence="8 9"/>
<dbReference type="InterPro" id="IPR002575">
    <property type="entry name" value="Aminoglycoside_PTrfase"/>
</dbReference>
<dbReference type="CDD" id="cd05153">
    <property type="entry name" value="HomoserineK_II"/>
    <property type="match status" value="1"/>
</dbReference>
<dbReference type="Gene3D" id="3.30.200.20">
    <property type="entry name" value="Phosphorylase Kinase, domain 1"/>
    <property type="match status" value="1"/>
</dbReference>
<dbReference type="EMBL" id="BKAD01000028">
    <property type="protein sequence ID" value="GEP31361.1"/>
    <property type="molecule type" value="Genomic_DNA"/>
</dbReference>
<dbReference type="GO" id="GO:0009088">
    <property type="term" value="P:threonine biosynthetic process"/>
    <property type="evidence" value="ECO:0007669"/>
    <property type="project" value="UniProtKB-UniRule"/>
</dbReference>
<comment type="similarity">
    <text evidence="7 8">Belongs to the pseudomonas-type ThrB family.</text>
</comment>
<keyword evidence="1 8" id="KW-0028">Amino-acid biosynthesis</keyword>
<dbReference type="AlphaFoldDB" id="A0A512LB47"/>
<evidence type="ECO:0000256" key="2">
    <source>
        <dbReference type="ARBA" id="ARBA00022679"/>
    </source>
</evidence>
<dbReference type="InterPro" id="IPR005280">
    <property type="entry name" value="Homoserine_kinase_II"/>
</dbReference>
<dbReference type="InterPro" id="IPR011009">
    <property type="entry name" value="Kinase-like_dom_sf"/>
</dbReference>
<protein>
    <recommendedName>
        <fullName evidence="8 9">Homoserine kinase</fullName>
        <shortName evidence="8">HK</shortName>
        <shortName evidence="8">HSK</shortName>
        <ecNumber evidence="8 9">2.7.1.39</ecNumber>
    </recommendedName>
</protein>
<proteinExistence type="inferred from homology"/>